<dbReference type="InterPro" id="IPR002293">
    <property type="entry name" value="AA/rel_permease1"/>
</dbReference>
<keyword evidence="8" id="KW-1185">Reference proteome</keyword>
<dbReference type="Proteomes" id="UP000271031">
    <property type="component" value="Unassembled WGS sequence"/>
</dbReference>
<evidence type="ECO:0000256" key="3">
    <source>
        <dbReference type="ARBA" id="ARBA00022692"/>
    </source>
</evidence>
<feature type="transmembrane region" description="Helical" evidence="6">
    <location>
        <begin position="412"/>
        <end position="431"/>
    </location>
</feature>
<evidence type="ECO:0000313" key="7">
    <source>
        <dbReference type="EMBL" id="RNB90427.1"/>
    </source>
</evidence>
<feature type="transmembrane region" description="Helical" evidence="6">
    <location>
        <begin position="131"/>
        <end position="149"/>
    </location>
</feature>
<dbReference type="AlphaFoldDB" id="A0A3M8DTY1"/>
<keyword evidence="5 6" id="KW-0472">Membrane</keyword>
<sequence length="503" mass="53532">MKTEQHKTLASGVLGVPQLIFLVISAVGPITTLFGNLILILQFGNGVGEPGIYLLAMVVWLLFSVGFTAMARHIRNTGAFYAYISQGIGRPLGVSASYLSLLSYITIQVALYGLFGYAAHVFFAASTDVQLAWWLYALIAWAFVSFFGYRSIEIGSKILGILMLGEVAIMVLLSIASLLDPSPEGYTAASFQPNVVFSGTVGIALLFAFGSFVGFEATAVFSEEAKNPRRTVPIATYWSVIIIGILNAVAAYAIIVGWGETGIIAKLNHVFSQNGDPGTVVNELATRVLGGWAVLAMQLLLVTSAFAALLAIQNMITRYYFACGRTGILPAKLGLVHHRFRSPHVASIVQSATALFFLMIAASMGADPFVHLYGWFGAIGTLALLILYSLTAIAVISYFARTGADTRLWHTKIAPGLAAICLSGTTIYAILNFSLFVGEGQTALSFAIFSIIGAITIAGIAVGLRLKKHRPRAYQAIGVTIAVANQEQAAAAEGAPARKREGA</sequence>
<feature type="transmembrane region" description="Helical" evidence="6">
    <location>
        <begin position="161"/>
        <end position="179"/>
    </location>
</feature>
<evidence type="ECO:0000256" key="2">
    <source>
        <dbReference type="ARBA" id="ARBA00022475"/>
    </source>
</evidence>
<dbReference type="PANTHER" id="PTHR42770:SF16">
    <property type="entry name" value="AMINO ACID PERMEASE"/>
    <property type="match status" value="1"/>
</dbReference>
<feature type="transmembrane region" description="Helical" evidence="6">
    <location>
        <begin position="12"/>
        <end position="40"/>
    </location>
</feature>
<name>A0A3M8DTY1_9BACL</name>
<keyword evidence="3 6" id="KW-0812">Transmembrane</keyword>
<feature type="transmembrane region" description="Helical" evidence="6">
    <location>
        <begin position="234"/>
        <end position="258"/>
    </location>
</feature>
<keyword evidence="2" id="KW-1003">Cell membrane</keyword>
<feature type="transmembrane region" description="Helical" evidence="6">
    <location>
        <begin position="345"/>
        <end position="366"/>
    </location>
</feature>
<dbReference type="PIRSF" id="PIRSF006060">
    <property type="entry name" value="AA_transporter"/>
    <property type="match status" value="1"/>
</dbReference>
<protein>
    <submittedName>
        <fullName evidence="7">APC family permease</fullName>
    </submittedName>
</protein>
<evidence type="ECO:0000313" key="8">
    <source>
        <dbReference type="Proteomes" id="UP000271031"/>
    </source>
</evidence>
<dbReference type="Gene3D" id="1.20.1740.10">
    <property type="entry name" value="Amino acid/polyamine transporter I"/>
    <property type="match status" value="1"/>
</dbReference>
<feature type="transmembrane region" description="Helical" evidence="6">
    <location>
        <begin position="52"/>
        <end position="71"/>
    </location>
</feature>
<comment type="caution">
    <text evidence="7">The sequence shown here is derived from an EMBL/GenBank/DDBJ whole genome shotgun (WGS) entry which is preliminary data.</text>
</comment>
<evidence type="ECO:0000256" key="5">
    <source>
        <dbReference type="ARBA" id="ARBA00023136"/>
    </source>
</evidence>
<reference evidence="7 8" key="1">
    <citation type="submission" date="2018-10" db="EMBL/GenBank/DDBJ databases">
        <title>Phylogenomics of Brevibacillus.</title>
        <authorList>
            <person name="Dunlap C."/>
        </authorList>
    </citation>
    <scope>NUCLEOTIDE SEQUENCE [LARGE SCALE GENOMIC DNA]</scope>
    <source>
        <strain evidence="7 8">JCM 15716</strain>
    </source>
</reference>
<evidence type="ECO:0000256" key="1">
    <source>
        <dbReference type="ARBA" id="ARBA00004651"/>
    </source>
</evidence>
<dbReference type="GO" id="GO:0022857">
    <property type="term" value="F:transmembrane transporter activity"/>
    <property type="evidence" value="ECO:0007669"/>
    <property type="project" value="InterPro"/>
</dbReference>
<keyword evidence="4 6" id="KW-1133">Transmembrane helix</keyword>
<dbReference type="OrthoDB" id="9762947at2"/>
<organism evidence="7 8">
    <name type="scientific">Brevibacillus fluminis</name>
    <dbReference type="NCBI Taxonomy" id="511487"/>
    <lineage>
        <taxon>Bacteria</taxon>
        <taxon>Bacillati</taxon>
        <taxon>Bacillota</taxon>
        <taxon>Bacilli</taxon>
        <taxon>Bacillales</taxon>
        <taxon>Paenibacillaceae</taxon>
        <taxon>Brevibacillus</taxon>
    </lineage>
</organism>
<feature type="transmembrane region" description="Helical" evidence="6">
    <location>
        <begin position="289"/>
        <end position="312"/>
    </location>
</feature>
<dbReference type="InterPro" id="IPR050367">
    <property type="entry name" value="APC_superfamily"/>
</dbReference>
<feature type="transmembrane region" description="Helical" evidence="6">
    <location>
        <begin position="372"/>
        <end position="400"/>
    </location>
</feature>
<dbReference type="Pfam" id="PF13520">
    <property type="entry name" value="AA_permease_2"/>
    <property type="match status" value="1"/>
</dbReference>
<accession>A0A3M8DTY1</accession>
<gene>
    <name evidence="7" type="ORF">EDM56_07910</name>
</gene>
<feature type="transmembrane region" description="Helical" evidence="6">
    <location>
        <begin position="92"/>
        <end position="119"/>
    </location>
</feature>
<dbReference type="GO" id="GO:0005886">
    <property type="term" value="C:plasma membrane"/>
    <property type="evidence" value="ECO:0007669"/>
    <property type="project" value="UniProtKB-SubCell"/>
</dbReference>
<dbReference type="PANTHER" id="PTHR42770">
    <property type="entry name" value="AMINO ACID TRANSPORTER-RELATED"/>
    <property type="match status" value="1"/>
</dbReference>
<evidence type="ECO:0000256" key="6">
    <source>
        <dbReference type="SAM" id="Phobius"/>
    </source>
</evidence>
<proteinExistence type="predicted"/>
<evidence type="ECO:0000256" key="4">
    <source>
        <dbReference type="ARBA" id="ARBA00022989"/>
    </source>
</evidence>
<feature type="transmembrane region" description="Helical" evidence="6">
    <location>
        <begin position="199"/>
        <end position="222"/>
    </location>
</feature>
<comment type="subcellular location">
    <subcellularLocation>
        <location evidence="1">Cell membrane</location>
        <topology evidence="1">Multi-pass membrane protein</topology>
    </subcellularLocation>
</comment>
<dbReference type="EMBL" id="RHHQ01000007">
    <property type="protein sequence ID" value="RNB90427.1"/>
    <property type="molecule type" value="Genomic_DNA"/>
</dbReference>
<feature type="transmembrane region" description="Helical" evidence="6">
    <location>
        <begin position="443"/>
        <end position="464"/>
    </location>
</feature>
<dbReference type="RefSeq" id="WP_122917353.1">
    <property type="nucleotide sequence ID" value="NZ_RHHQ01000007.1"/>
</dbReference>